<dbReference type="Proteomes" id="UP000693738">
    <property type="component" value="Unassembled WGS sequence"/>
</dbReference>
<evidence type="ECO:0000313" key="2">
    <source>
        <dbReference type="EMBL" id="CAG7565376.1"/>
    </source>
</evidence>
<evidence type="ECO:0000313" key="3">
    <source>
        <dbReference type="Proteomes" id="UP000693738"/>
    </source>
</evidence>
<feature type="signal peptide" evidence="1">
    <location>
        <begin position="1"/>
        <end position="21"/>
    </location>
</feature>
<feature type="chain" id="PRO_5035198644" evidence="1">
    <location>
        <begin position="22"/>
        <end position="285"/>
    </location>
</feature>
<dbReference type="AlphaFoldDB" id="A0A8J2IV20"/>
<proteinExistence type="predicted"/>
<keyword evidence="1" id="KW-0732">Signal</keyword>
<reference evidence="2" key="1">
    <citation type="submission" date="2021-05" db="EMBL/GenBank/DDBJ databases">
        <authorList>
            <person name="Khan N."/>
        </authorList>
    </citation>
    <scope>NUCLEOTIDE SEQUENCE</scope>
</reference>
<name>A0A8J2IV20_FUSEQ</name>
<gene>
    <name evidence="2" type="ORF">FEQUK3_LOCUS11067</name>
</gene>
<comment type="caution">
    <text evidence="2">The sequence shown here is derived from an EMBL/GenBank/DDBJ whole genome shotgun (WGS) entry which is preliminary data.</text>
</comment>
<organism evidence="2 3">
    <name type="scientific">Fusarium equiseti</name>
    <name type="common">Fusarium scirpi</name>
    <dbReference type="NCBI Taxonomy" id="61235"/>
    <lineage>
        <taxon>Eukaryota</taxon>
        <taxon>Fungi</taxon>
        <taxon>Dikarya</taxon>
        <taxon>Ascomycota</taxon>
        <taxon>Pezizomycotina</taxon>
        <taxon>Sordariomycetes</taxon>
        <taxon>Hypocreomycetidae</taxon>
        <taxon>Hypocreales</taxon>
        <taxon>Nectriaceae</taxon>
        <taxon>Fusarium</taxon>
        <taxon>Fusarium incarnatum-equiseti species complex</taxon>
    </lineage>
</organism>
<sequence length="285" mass="29707">MRSVVVFRLAVGLFAGEFAVASPCKPISVTTTSEEISIVSSETASATSAVSSTTETSAVSFTTDVSATSVISESSVGTSASSFLEVVSSTSFEVYVTSTFDAESTTAEPTTTEQTTTGAITTAAMPTFTIYASSESALDGASLETYNNANSVAVFNHNPLFGSPTARLYTIDSEGRLVNDQGFFLCAYYLATNTQLDAPASVGTCTTAQPKNPFLRCKLSGLELQCGIAARTCVYNPNGEPICEETGGLWTTWSVGLVYVGTGLMIGPEDTPSTYDRIGVLVSAL</sequence>
<accession>A0A8J2IV20</accession>
<dbReference type="EMBL" id="CAJSTJ010000182">
    <property type="protein sequence ID" value="CAG7565376.1"/>
    <property type="molecule type" value="Genomic_DNA"/>
</dbReference>
<evidence type="ECO:0000256" key="1">
    <source>
        <dbReference type="SAM" id="SignalP"/>
    </source>
</evidence>
<protein>
    <submittedName>
        <fullName evidence="2">Uncharacterized protein</fullName>
    </submittedName>
</protein>